<feature type="non-terminal residue" evidence="3">
    <location>
        <position position="2753"/>
    </location>
</feature>
<feature type="domain" description="DUF7507" evidence="2">
    <location>
        <begin position="2709"/>
        <end position="2752"/>
    </location>
</feature>
<proteinExistence type="predicted"/>
<dbReference type="EMBL" id="FORM01000012">
    <property type="protein sequence ID" value="SFJ63362.1"/>
    <property type="molecule type" value="Genomic_DNA"/>
</dbReference>
<feature type="region of interest" description="Disordered" evidence="1">
    <location>
        <begin position="2187"/>
        <end position="2206"/>
    </location>
</feature>
<keyword evidence="4" id="KW-1185">Reference proteome</keyword>
<dbReference type="PANTHER" id="PTHR34720">
    <property type="entry name" value="MICROCYSTIN DEPENDENT PROTEIN"/>
    <property type="match status" value="1"/>
</dbReference>
<dbReference type="Pfam" id="PF17963">
    <property type="entry name" value="Big_9"/>
    <property type="match status" value="7"/>
</dbReference>
<dbReference type="Gene3D" id="2.60.40.3440">
    <property type="match status" value="6"/>
</dbReference>
<protein>
    <submittedName>
        <fullName evidence="3">SprB repeat-containing protein</fullName>
    </submittedName>
</protein>
<dbReference type="STRING" id="1144750.SAMN05443431_11248"/>
<dbReference type="Proteomes" id="UP000199559">
    <property type="component" value="Unassembled WGS sequence"/>
</dbReference>
<gene>
    <name evidence="3" type="ORF">SAMN05443431_11248</name>
</gene>
<feature type="domain" description="DUF7507" evidence="2">
    <location>
        <begin position="2578"/>
        <end position="2684"/>
    </location>
</feature>
<feature type="compositionally biased region" description="Low complexity" evidence="1">
    <location>
        <begin position="2192"/>
        <end position="2204"/>
    </location>
</feature>
<dbReference type="Pfam" id="PF24346">
    <property type="entry name" value="DUF7507"/>
    <property type="match status" value="2"/>
</dbReference>
<name>A0A1I3SYR8_9FLAO</name>
<evidence type="ECO:0000313" key="4">
    <source>
        <dbReference type="Proteomes" id="UP000199559"/>
    </source>
</evidence>
<accession>A0A1I3SYR8</accession>
<organism evidence="3 4">
    <name type="scientific">Olleya namhaensis</name>
    <dbReference type="NCBI Taxonomy" id="1144750"/>
    <lineage>
        <taxon>Bacteria</taxon>
        <taxon>Pseudomonadati</taxon>
        <taxon>Bacteroidota</taxon>
        <taxon>Flavobacteriia</taxon>
        <taxon>Flavobacteriales</taxon>
        <taxon>Flavobacteriaceae</taxon>
    </lineage>
</organism>
<dbReference type="Pfam" id="PF13573">
    <property type="entry name" value="SprB"/>
    <property type="match status" value="12"/>
</dbReference>
<evidence type="ECO:0000256" key="1">
    <source>
        <dbReference type="SAM" id="MobiDB-lite"/>
    </source>
</evidence>
<dbReference type="InterPro" id="IPR055354">
    <property type="entry name" value="DUF7507"/>
</dbReference>
<dbReference type="Gene3D" id="2.60.40.740">
    <property type="match status" value="9"/>
</dbReference>
<dbReference type="InterPro" id="IPR025667">
    <property type="entry name" value="SprB_repeat"/>
</dbReference>
<reference evidence="4" key="1">
    <citation type="submission" date="2016-10" db="EMBL/GenBank/DDBJ databases">
        <authorList>
            <person name="Varghese N."/>
            <person name="Submissions S."/>
        </authorList>
    </citation>
    <scope>NUCLEOTIDE SEQUENCE [LARGE SCALE GENOMIC DNA]</scope>
    <source>
        <strain evidence="4">DSM 28881</strain>
    </source>
</reference>
<sequence length="2753" mass="284860">MLIGLMFSCFAFAQTQSPSIRTGVTFQWSDAQNGNLNNPATINSVTVNGDVYNTFVVPTSYEMTILGPDGHSPNKILENGALLANASSDPNWNTKALSAFQDKNLNHYFTANPNGENMCGNFTKAEISNAQRQTIFYSNPIPSNQGGILAVTERGGNNCFYVEVWGTPVGGGPEQQLGNTFVRNSGDYRDNCSFGPPININTDYWKSGRCNENGQTIGIGLFYLNSIAPTGSKITKIEFVAATRDHGDGKFFLLQKYALDGDFEECVNDTARGELSEIATAPDNSTYSLVSGPSPAGQSFSLASNGNYSYVPTPGFTGTVTFQYQVCLPSPNQSVCDVATVTLNYQPLPASPVLDISCNNTNDTSTITVTSPVGSQYTYSINGSPYQSSPTFNNLASGSYTVLVSNTLGCTSFTSTTINSALEISNVALTNAACDTGNTGAIDITISGGTSPYTYAWSNSALTQDLNNVPTGTYSVLVTDANGCEAYMDNIIVGSQDNANPVITVPSTLSIEGCNANDITAANTEFNYSTSVSNNVLTTFGTLSNYNTSDDTQVQSVTYIDTITSNANCTIVVRRTFTATDDCGNTSTAITTITIKDTTAPNLSSCNLIAQTNEECSSSDNKTIIDTWNTDNINLLQNCSTDNCTDSADLVVTSNYVYSNFIYDCGTSGSITVTYTVKDECNNTSTTSATITIEDTTGPDLANCADINKTIECDNVSNQSEAFQWNNANIAALRICGTDDCNTDSANNVTSDFNYSDFVANACGGGTIEAEYSVIDDCGNITLITGILTIEDTTPPTFNENLPANDTVDYDAIPNAPTLTATDNCGDANVTFSETTTGDICTGTITITRTWIATDECNLTTEHIQTLTVTQPVLGATIATVTNVLCNSEATGSIDITVTGGTAPYTYVWNDVSNSTSQDLSNVLAGAYNVTITDDNGCTTSVGATISEPSSPLSLNITKVDATTAQGCANGQATAIVSGGTANYTYLWSASAGSATTASVTGLSDGTHSVTVTDANNCTITQSIVIECVNTCDAEIAITNVTDVLCTGDTTGTGTVTANSDANPSATFTFVWNDGNSDVQTDTAVTSSTLANLSAGVYSVSVTIDGTVCQAVAKTISITEPSNALNVTATTTDESGPTTGDGTATAIVTGGVAPYTYSWTPNGETTDALTGLSAAEYCVTVTDANGCTDTTCVTVNPGSCNNLSVTGSSNPAICFGESNGSITATVTGGSGNFSYSWDTISNTTTSVSNLPAGDYTITVTDNVTLCTTNTTITINEPNVLSSAIAVTNILCKGDTTGSLDLAVNGGNGGYTFLWNDTNASTTEDLINVVAGTYTVTITDSKGCETINSATILEPAAVVSASITSQTNVDCFGTNSATVTVEGAGGITPYTYSIDNGVNYVTSGTFNDLSEGNYTVIVLDANGCTFNQPITITEPTAALEASITSVTNVLCNSEATGSINITVTGGTAPYTYVWNDVSNSTSQDLSNVIAGAYNVTITDANDCTTSIGATITEPTSALSLNITKVDATTAQGCSNGEATAIVSGGTANYTYLWSASAGSQTTANATGLSDGTHSVTITDANNCTITQSIVIECVNTCDAEIAITNVTDVLCTGDTTGSGTVTANSDANPSATFTFVWNDGVSDIQTDTAVTSSTLASLSSGVYSVSVTIDGTVCQAVEETIAITEPSNALDVTATTTDESGPTTGDGTATAVVTGGVEPYSYSWSPGGETTDAISGLSAGDYTITVTDANGCTDSTTVTVNPGTCNNLSVTGASNPAICFGESNGSITATVTGGSGNFNYSWDTIPNTTTSVSNLPAGDYTITVTDTVTQCTTSTTITINEPNILSSAIAVSNILCKDDATGSLDLAVNGGNGGYTFLWNDTNASTTEDLINVVAGTYTVTITDSKGCETTQSATILEPATSVSATITTQTDIVCEGLGTIIIEGAGGIAPYSYSIDGGANYQTDGTFASLPEANYTITVVDANGCTTTVTTEILINCTDAIADINNTFQDQPVTGNVLTNDEDFEGDNQTVTANTDPANGTVTIDAAGNYTYTPTAGFTGEDTFTYTICDDGNPQACDTATVYIEVLPVSGPENEAPIANADTATTPEGTPITIPVISNDFDPDGDTITVTNTTTPDNGTVTISPTGEIIYTPNDGFIGEDTFTYTICDDANPALCDTATVTVTVQPTDSPNTTNANDDAYTTTPGADVTENVLVNDNDIEGDNQTVTANTNPTNGTVTMSPSGDFTYTPNPGYTGADSFTYTICDDNADQACDTATVYITVGGIANTTDAIADINNTFQDQPVTGNVLTNDEDFEGDNQTVTANTDPANGTVTIDAAGNYTYTPNAGFTGEDTFTYTICDDGNPQACDTATVYIEVLPVSGPENEAPIANADTATTPEGTPITIPVISNDFDPDGDTITVTNTTTPDNGTVTISPTGEIIYTPNDGFIGEDTFTYTICDDANPALCDTATVTVTVQPTDSPNTTNANDDAYFTTPTTDLVANVLVNDNDIEGDTQIVTANTDPTNGIVTIEENGDFTYTPNPGFSGTDSFTYTICDDNADQACDTATVYITIDGLAGLNVVKSAVNANGNDCIVAGDLVTYIFTVTNPGDLLINSITIADTLLGGDITADVTLTGDTNNDGLLDPSETWVYTAPNYTVTQEDVDTGIITNSVTVSGLEPDGTTSIEANDTYVIDENNTELTFCTPTNGLNIVKSAAIANGEACLVVGSEVTYTFTVTNTGTVSVNSITITDA</sequence>
<evidence type="ECO:0000313" key="3">
    <source>
        <dbReference type="EMBL" id="SFJ63362.1"/>
    </source>
</evidence>
<dbReference type="NCBIfam" id="NF012211">
    <property type="entry name" value="tand_rpt_95"/>
    <property type="match status" value="6"/>
</dbReference>
<dbReference type="PANTHER" id="PTHR34720:SF9">
    <property type="entry name" value="BLR4714 PROTEIN"/>
    <property type="match status" value="1"/>
</dbReference>
<evidence type="ECO:0000259" key="2">
    <source>
        <dbReference type="Pfam" id="PF24346"/>
    </source>
</evidence>